<dbReference type="GO" id="GO:0003677">
    <property type="term" value="F:DNA binding"/>
    <property type="evidence" value="ECO:0007669"/>
    <property type="project" value="UniProtKB-KW"/>
</dbReference>
<protein>
    <recommendedName>
        <fullName evidence="7">DNA 3'-5' helicase</fullName>
        <ecNumber evidence="7">5.6.2.4</ecNumber>
    </recommendedName>
</protein>
<name>A0A8T8T0W1_9BASI</name>
<dbReference type="InterPro" id="IPR027417">
    <property type="entry name" value="P-loop_NTPase"/>
</dbReference>
<dbReference type="EC" id="5.6.2.4" evidence="7"/>
<dbReference type="PANTHER" id="PTHR13710:SF105">
    <property type="entry name" value="ATP-DEPENDENT DNA HELICASE Q1"/>
    <property type="match status" value="1"/>
</dbReference>
<dbReference type="Pfam" id="PF00270">
    <property type="entry name" value="DEAD"/>
    <property type="match status" value="1"/>
</dbReference>
<dbReference type="GO" id="GO:0005694">
    <property type="term" value="C:chromosome"/>
    <property type="evidence" value="ECO:0007669"/>
    <property type="project" value="TreeGrafter"/>
</dbReference>
<dbReference type="SUPFAM" id="SSF52540">
    <property type="entry name" value="P-loop containing nucleoside triphosphate hydrolases"/>
    <property type="match status" value="1"/>
</dbReference>
<evidence type="ECO:0000256" key="4">
    <source>
        <dbReference type="ARBA" id="ARBA00023125"/>
    </source>
</evidence>
<evidence type="ECO:0000256" key="5">
    <source>
        <dbReference type="ARBA" id="ARBA00023235"/>
    </source>
</evidence>
<dbReference type="PROSITE" id="PS51192">
    <property type="entry name" value="HELICASE_ATP_BIND_1"/>
    <property type="match status" value="1"/>
</dbReference>
<dbReference type="GO" id="GO:0005737">
    <property type="term" value="C:cytoplasm"/>
    <property type="evidence" value="ECO:0007669"/>
    <property type="project" value="TreeGrafter"/>
</dbReference>
<evidence type="ECO:0000313" key="9">
    <source>
        <dbReference type="EMBL" id="KAE8252031.1"/>
    </source>
</evidence>
<keyword evidence="4" id="KW-0238">DNA-binding</keyword>
<evidence type="ECO:0000256" key="7">
    <source>
        <dbReference type="ARBA" id="ARBA00034808"/>
    </source>
</evidence>
<dbReference type="InterPro" id="IPR014001">
    <property type="entry name" value="Helicase_ATP-bd"/>
</dbReference>
<comment type="caution">
    <text evidence="9">The sequence shown here is derived from an EMBL/GenBank/DDBJ whole genome shotgun (WGS) entry which is preliminary data.</text>
</comment>
<accession>A0A8T8T0W1</accession>
<dbReference type="EMBL" id="LWDD02001158">
    <property type="protein sequence ID" value="KAE8252031.1"/>
    <property type="molecule type" value="Genomic_DNA"/>
</dbReference>
<organism evidence="9 10">
    <name type="scientific">Tilletia caries</name>
    <name type="common">wheat bunt fungus</name>
    <dbReference type="NCBI Taxonomy" id="13290"/>
    <lineage>
        <taxon>Eukaryota</taxon>
        <taxon>Fungi</taxon>
        <taxon>Dikarya</taxon>
        <taxon>Basidiomycota</taxon>
        <taxon>Ustilaginomycotina</taxon>
        <taxon>Exobasidiomycetes</taxon>
        <taxon>Tilletiales</taxon>
        <taxon>Tilletiaceae</taxon>
        <taxon>Tilletia</taxon>
    </lineage>
</organism>
<dbReference type="SMART" id="SM00487">
    <property type="entry name" value="DEXDc"/>
    <property type="match status" value="1"/>
</dbReference>
<dbReference type="GO" id="GO:0000724">
    <property type="term" value="P:double-strand break repair via homologous recombination"/>
    <property type="evidence" value="ECO:0007669"/>
    <property type="project" value="TreeGrafter"/>
</dbReference>
<dbReference type="Pfam" id="PF00271">
    <property type="entry name" value="Helicase_C"/>
    <property type="match status" value="1"/>
</dbReference>
<dbReference type="Proteomes" id="UP000077671">
    <property type="component" value="Unassembled WGS sequence"/>
</dbReference>
<evidence type="ECO:0000259" key="8">
    <source>
        <dbReference type="PROSITE" id="PS51192"/>
    </source>
</evidence>
<proteinExistence type="inferred from homology"/>
<evidence type="ECO:0000256" key="3">
    <source>
        <dbReference type="ARBA" id="ARBA00022840"/>
    </source>
</evidence>
<dbReference type="GO" id="GO:0005524">
    <property type="term" value="F:ATP binding"/>
    <property type="evidence" value="ECO:0007669"/>
    <property type="project" value="UniProtKB-KW"/>
</dbReference>
<evidence type="ECO:0000313" key="10">
    <source>
        <dbReference type="Proteomes" id="UP000077671"/>
    </source>
</evidence>
<keyword evidence="3" id="KW-0067">ATP-binding</keyword>
<gene>
    <name evidence="9" type="ORF">A4X03_0g6263</name>
</gene>
<keyword evidence="5" id="KW-0413">Isomerase</keyword>
<dbReference type="InterPro" id="IPR001650">
    <property type="entry name" value="Helicase_C-like"/>
</dbReference>
<dbReference type="GO" id="GO:0043138">
    <property type="term" value="F:3'-5' DNA helicase activity"/>
    <property type="evidence" value="ECO:0007669"/>
    <property type="project" value="UniProtKB-EC"/>
</dbReference>
<comment type="catalytic activity">
    <reaction evidence="6">
        <text>Couples ATP hydrolysis with the unwinding of duplex DNA by translocating in the 3'-5' direction.</text>
        <dbReference type="EC" id="5.6.2.4"/>
    </reaction>
</comment>
<keyword evidence="2" id="KW-0547">Nucleotide-binding</keyword>
<dbReference type="Gene3D" id="3.40.50.300">
    <property type="entry name" value="P-loop containing nucleotide triphosphate hydrolases"/>
    <property type="match status" value="2"/>
</dbReference>
<evidence type="ECO:0000256" key="1">
    <source>
        <dbReference type="ARBA" id="ARBA00005446"/>
    </source>
</evidence>
<sequence>MPIPGAQYVKQRCFEVFKHQAYDWQVEDIVAILRGRDLLLSAGTGSGKSLVFQAPALFLDDSCFGVIVSPLISLIMDQAATANALGIPAAAMTGQSLQKDPTLLSRIAKGQYKLVFSSPELLLNNSTWLALYRSGQLDKKISYIAVDEAHCIHTWGSSGFRMDFSNLGNLRVMFAHAPIAAVSATFSAEVCASVYATLRFDKTTLKVDRRPLDRPTLSIACASFAFPVASIKDLLFLLQDRNGGLLESADDIPQAIVFVNSRAQTVDVAEFLSAAIERVYGHPGSGTRMVRRVVSYHSRTDETTATGILPSLRAGALKIIVATDVFGMGIDAERVVPKERVP</sequence>
<reference evidence="9" key="1">
    <citation type="submission" date="2016-04" db="EMBL/GenBank/DDBJ databases">
        <authorList>
            <person name="Nguyen H.D."/>
            <person name="Kesanakurti P."/>
            <person name="Cullis J."/>
            <person name="Levesque C.A."/>
            <person name="Hambleton S."/>
        </authorList>
    </citation>
    <scope>NUCLEOTIDE SEQUENCE</scope>
    <source>
        <strain evidence="9">DAOMC 238032</strain>
    </source>
</reference>
<dbReference type="PANTHER" id="PTHR13710">
    <property type="entry name" value="DNA HELICASE RECQ FAMILY MEMBER"/>
    <property type="match status" value="1"/>
</dbReference>
<dbReference type="GO" id="GO:0009378">
    <property type="term" value="F:four-way junction helicase activity"/>
    <property type="evidence" value="ECO:0007669"/>
    <property type="project" value="TreeGrafter"/>
</dbReference>
<dbReference type="AlphaFoldDB" id="A0A8T8T0W1"/>
<feature type="domain" description="Helicase ATP-binding" evidence="8">
    <location>
        <begin position="29"/>
        <end position="204"/>
    </location>
</feature>
<dbReference type="InterPro" id="IPR011545">
    <property type="entry name" value="DEAD/DEAH_box_helicase_dom"/>
</dbReference>
<evidence type="ECO:0000256" key="6">
    <source>
        <dbReference type="ARBA" id="ARBA00034617"/>
    </source>
</evidence>
<comment type="similarity">
    <text evidence="1">Belongs to the helicase family. RecQ subfamily.</text>
</comment>
<reference evidence="9" key="2">
    <citation type="journal article" date="2019" name="IMA Fungus">
        <title>Genome sequencing and comparison of five Tilletia species to identify candidate genes for the detection of regulated species infecting wheat.</title>
        <authorList>
            <person name="Nguyen H.D.T."/>
            <person name="Sultana T."/>
            <person name="Kesanakurti P."/>
            <person name="Hambleton S."/>
        </authorList>
    </citation>
    <scope>NUCLEOTIDE SEQUENCE</scope>
    <source>
        <strain evidence="9">DAOMC 238032</strain>
    </source>
</reference>
<evidence type="ECO:0000256" key="2">
    <source>
        <dbReference type="ARBA" id="ARBA00022741"/>
    </source>
</evidence>
<dbReference type="CDD" id="cd17920">
    <property type="entry name" value="DEXHc_RecQ"/>
    <property type="match status" value="1"/>
</dbReference>